<evidence type="ECO:0000256" key="5">
    <source>
        <dbReference type="ARBA" id="ARBA00022741"/>
    </source>
</evidence>
<dbReference type="Pfam" id="PF07730">
    <property type="entry name" value="HisKA_3"/>
    <property type="match status" value="1"/>
</dbReference>
<evidence type="ECO:0000256" key="3">
    <source>
        <dbReference type="ARBA" id="ARBA00022553"/>
    </source>
</evidence>
<dbReference type="PANTHER" id="PTHR24421">
    <property type="entry name" value="NITRATE/NITRITE SENSOR PROTEIN NARX-RELATED"/>
    <property type="match status" value="1"/>
</dbReference>
<evidence type="ECO:0000313" key="12">
    <source>
        <dbReference type="EMBL" id="BDR53557.1"/>
    </source>
</evidence>
<evidence type="ECO:0000256" key="2">
    <source>
        <dbReference type="ARBA" id="ARBA00012438"/>
    </source>
</evidence>
<keyword evidence="4" id="KW-0808">Transferase</keyword>
<dbReference type="PANTHER" id="PTHR24421:SF10">
    <property type="entry name" value="NITRATE_NITRITE SENSOR PROTEIN NARQ"/>
    <property type="match status" value="1"/>
</dbReference>
<keyword evidence="7" id="KW-0067">ATP-binding</keyword>
<dbReference type="EC" id="2.7.13.3" evidence="2"/>
<feature type="domain" description="Signal transduction histidine kinase subgroup 3 dimerisation and phosphoacceptor" evidence="11">
    <location>
        <begin position="193"/>
        <end position="258"/>
    </location>
</feature>
<evidence type="ECO:0000259" key="11">
    <source>
        <dbReference type="Pfam" id="PF07730"/>
    </source>
</evidence>
<dbReference type="Gene3D" id="1.20.5.1930">
    <property type="match status" value="1"/>
</dbReference>
<keyword evidence="3" id="KW-0597">Phosphoprotein</keyword>
<keyword evidence="13" id="KW-1185">Reference proteome</keyword>
<dbReference type="InterPro" id="IPR011712">
    <property type="entry name" value="Sig_transdc_His_kin_sub3_dim/P"/>
</dbReference>
<dbReference type="CDD" id="cd16917">
    <property type="entry name" value="HATPase_UhpB-NarQ-NarX-like"/>
    <property type="match status" value="1"/>
</dbReference>
<evidence type="ECO:0000256" key="7">
    <source>
        <dbReference type="ARBA" id="ARBA00022840"/>
    </source>
</evidence>
<evidence type="ECO:0000256" key="6">
    <source>
        <dbReference type="ARBA" id="ARBA00022777"/>
    </source>
</evidence>
<keyword evidence="6 12" id="KW-0418">Kinase</keyword>
<protein>
    <recommendedName>
        <fullName evidence="2">histidine kinase</fullName>
        <ecNumber evidence="2">2.7.13.3</ecNumber>
    </recommendedName>
</protein>
<keyword evidence="8" id="KW-0902">Two-component regulatory system</keyword>
<dbReference type="Proteomes" id="UP001321766">
    <property type="component" value="Chromosome"/>
</dbReference>
<dbReference type="EMBL" id="AP026798">
    <property type="protein sequence ID" value="BDR53557.1"/>
    <property type="molecule type" value="Genomic_DNA"/>
</dbReference>
<dbReference type="InterPro" id="IPR036890">
    <property type="entry name" value="HATPase_C_sf"/>
</dbReference>
<dbReference type="InterPro" id="IPR050482">
    <property type="entry name" value="Sensor_HK_TwoCompSys"/>
</dbReference>
<evidence type="ECO:0000313" key="13">
    <source>
        <dbReference type="Proteomes" id="UP001321766"/>
    </source>
</evidence>
<evidence type="ECO:0000256" key="4">
    <source>
        <dbReference type="ARBA" id="ARBA00022679"/>
    </source>
</evidence>
<feature type="transmembrane region" description="Helical" evidence="10">
    <location>
        <begin position="98"/>
        <end position="117"/>
    </location>
</feature>
<name>A0ABN6SE84_9BIFI</name>
<feature type="region of interest" description="Disordered" evidence="9">
    <location>
        <begin position="386"/>
        <end position="416"/>
    </location>
</feature>
<comment type="catalytic activity">
    <reaction evidence="1">
        <text>ATP + protein L-histidine = ADP + protein N-phospho-L-histidine.</text>
        <dbReference type="EC" id="2.7.13.3"/>
    </reaction>
</comment>
<keyword evidence="10" id="KW-1133">Transmembrane helix</keyword>
<evidence type="ECO:0000256" key="1">
    <source>
        <dbReference type="ARBA" id="ARBA00000085"/>
    </source>
</evidence>
<keyword evidence="5" id="KW-0547">Nucleotide-binding</keyword>
<sequence>MERIAGWAGLIGLGALCGVWGFGSFSGALVAGLLAVVAAGALSEWLRPAPSALWAGGLVALAAVRLPVWMVFLPALAFESGVGLWSLHSGGNKSGSDLLKRLLGLVCALAWVLPAGVDIAQYTGLWREFAVLSLLISALCLLAGTLSARVSLAESRLLRQMDLQRYTIRSLRARISDLDEEQAQAARTARLAERTRIAREIHDNVGHQLTRAIMQAQAAQVVAQTKGDLATAQSFADLGQTLGEAMTTIRRSVHDLEDEGTDFASQIQDAAGIDGAARAGLGPAASPAFPAHAAASGLASTAAPEASAGLVSGRLAVELKNDIASAPAPVARCFATIIREALNNTVRHSQARTAWVVLRDLPAFWQLVVQDDGGAQRTASVSAQTAMQAGMRPGTSKLGAGRPGQSGSMGVGQPGEQDAQLWRGMGLADIEARAKALGGTALCGPNQQGWRVFVSLPKEAWNTGE</sequence>
<dbReference type="GO" id="GO:0016301">
    <property type="term" value="F:kinase activity"/>
    <property type="evidence" value="ECO:0007669"/>
    <property type="project" value="UniProtKB-KW"/>
</dbReference>
<feature type="transmembrane region" description="Helical" evidence="10">
    <location>
        <begin position="7"/>
        <end position="40"/>
    </location>
</feature>
<feature type="transmembrane region" description="Helical" evidence="10">
    <location>
        <begin position="129"/>
        <end position="152"/>
    </location>
</feature>
<feature type="transmembrane region" description="Helical" evidence="10">
    <location>
        <begin position="52"/>
        <end position="77"/>
    </location>
</feature>
<evidence type="ECO:0000256" key="9">
    <source>
        <dbReference type="SAM" id="MobiDB-lite"/>
    </source>
</evidence>
<feature type="compositionally biased region" description="Gly residues" evidence="9">
    <location>
        <begin position="401"/>
        <end position="413"/>
    </location>
</feature>
<dbReference type="Gene3D" id="3.30.565.10">
    <property type="entry name" value="Histidine kinase-like ATPase, C-terminal domain"/>
    <property type="match status" value="1"/>
</dbReference>
<evidence type="ECO:0000256" key="8">
    <source>
        <dbReference type="ARBA" id="ARBA00023012"/>
    </source>
</evidence>
<keyword evidence="10" id="KW-0812">Transmembrane</keyword>
<reference evidence="12 13" key="1">
    <citation type="journal article" date="2023" name="Microbiol. Spectr.">
        <title>Symbiosis of Carpenter Bees with Uncharacterized Lactic Acid Bacteria Showing NAD Auxotrophy.</title>
        <authorList>
            <person name="Kawasaki S."/>
            <person name="Ozawa K."/>
            <person name="Mori T."/>
            <person name="Yamamoto A."/>
            <person name="Ito M."/>
            <person name="Ohkuma M."/>
            <person name="Sakamoto M."/>
            <person name="Matsutani M."/>
        </authorList>
    </citation>
    <scope>NUCLEOTIDE SEQUENCE [LARGE SCALE GENOMIC DNA]</scope>
    <source>
        <strain evidence="12 13">Kim37-2</strain>
    </source>
</reference>
<evidence type="ECO:0000256" key="10">
    <source>
        <dbReference type="SAM" id="Phobius"/>
    </source>
</evidence>
<accession>A0ABN6SE84</accession>
<gene>
    <name evidence="12" type="ORF">KIM372_14640</name>
</gene>
<proteinExistence type="predicted"/>
<dbReference type="SUPFAM" id="SSF55874">
    <property type="entry name" value="ATPase domain of HSP90 chaperone/DNA topoisomerase II/histidine kinase"/>
    <property type="match status" value="1"/>
</dbReference>
<organism evidence="12 13">
    <name type="scientific">Bombiscardovia nodaiensis</name>
    <dbReference type="NCBI Taxonomy" id="2932181"/>
    <lineage>
        <taxon>Bacteria</taxon>
        <taxon>Bacillati</taxon>
        <taxon>Actinomycetota</taxon>
        <taxon>Actinomycetes</taxon>
        <taxon>Bifidobacteriales</taxon>
        <taxon>Bifidobacteriaceae</taxon>
        <taxon>Bombiscardovia</taxon>
    </lineage>
</organism>
<keyword evidence="10" id="KW-0472">Membrane</keyword>